<keyword evidence="2" id="KW-1185">Reference proteome</keyword>
<gene>
    <name evidence="1" type="ORF">MA16_Dca011206</name>
</gene>
<proteinExistence type="predicted"/>
<accession>A0A2I0VW38</accession>
<dbReference type="PANTHER" id="PTHR47481">
    <property type="match status" value="1"/>
</dbReference>
<organism evidence="1 2">
    <name type="scientific">Dendrobium catenatum</name>
    <dbReference type="NCBI Taxonomy" id="906689"/>
    <lineage>
        <taxon>Eukaryota</taxon>
        <taxon>Viridiplantae</taxon>
        <taxon>Streptophyta</taxon>
        <taxon>Embryophyta</taxon>
        <taxon>Tracheophyta</taxon>
        <taxon>Spermatophyta</taxon>
        <taxon>Magnoliopsida</taxon>
        <taxon>Liliopsida</taxon>
        <taxon>Asparagales</taxon>
        <taxon>Orchidaceae</taxon>
        <taxon>Epidendroideae</taxon>
        <taxon>Malaxideae</taxon>
        <taxon>Dendrobiinae</taxon>
        <taxon>Dendrobium</taxon>
    </lineage>
</organism>
<dbReference type="AlphaFoldDB" id="A0A2I0VW38"/>
<evidence type="ECO:0000313" key="1">
    <source>
        <dbReference type="EMBL" id="PKU67628.1"/>
    </source>
</evidence>
<reference evidence="1 2" key="1">
    <citation type="journal article" date="2016" name="Sci. Rep.">
        <title>The Dendrobium catenatum Lindl. genome sequence provides insights into polysaccharide synthase, floral development and adaptive evolution.</title>
        <authorList>
            <person name="Zhang G.Q."/>
            <person name="Xu Q."/>
            <person name="Bian C."/>
            <person name="Tsai W.C."/>
            <person name="Yeh C.M."/>
            <person name="Liu K.W."/>
            <person name="Yoshida K."/>
            <person name="Zhang L.S."/>
            <person name="Chang S.B."/>
            <person name="Chen F."/>
            <person name="Shi Y."/>
            <person name="Su Y.Y."/>
            <person name="Zhang Y.Q."/>
            <person name="Chen L.J."/>
            <person name="Yin Y."/>
            <person name="Lin M."/>
            <person name="Huang H."/>
            <person name="Deng H."/>
            <person name="Wang Z.W."/>
            <person name="Zhu S.L."/>
            <person name="Zhao X."/>
            <person name="Deng C."/>
            <person name="Niu S.C."/>
            <person name="Huang J."/>
            <person name="Wang M."/>
            <person name="Liu G.H."/>
            <person name="Yang H.J."/>
            <person name="Xiao X.J."/>
            <person name="Hsiao Y.Y."/>
            <person name="Wu W.L."/>
            <person name="Chen Y.Y."/>
            <person name="Mitsuda N."/>
            <person name="Ohme-Takagi M."/>
            <person name="Luo Y.B."/>
            <person name="Van de Peer Y."/>
            <person name="Liu Z.J."/>
        </authorList>
    </citation>
    <scope>NUCLEOTIDE SEQUENCE [LARGE SCALE GENOMIC DNA]</scope>
    <source>
        <tissue evidence="1">The whole plant</tissue>
    </source>
</reference>
<dbReference type="PANTHER" id="PTHR47481:SF22">
    <property type="entry name" value="RETROTRANSPOSON GAG DOMAIN-CONTAINING PROTEIN"/>
    <property type="match status" value="1"/>
</dbReference>
<dbReference type="Proteomes" id="UP000233837">
    <property type="component" value="Unassembled WGS sequence"/>
</dbReference>
<dbReference type="EMBL" id="KZ503172">
    <property type="protein sequence ID" value="PKU67628.1"/>
    <property type="molecule type" value="Genomic_DNA"/>
</dbReference>
<sequence>MGDEASVGSHRQQSTISSQDSDLAIPIHLKFLISNIKNLVPTILTTENYSIWKLQLYQHFAANGYDGHLSGTVLCPLDSDILDQNRWRLIDLNLVSALLSTISPSILPYVITLHTAHDIWITLERRLQPANRSRVIQLKNELHQIRMADQTMQQYLDHIKKLVDNIAAAGSTVDTEDIVLYILNGLPASYNSFKTEIRTSLQPISLDDLYSLLSSEEINLQHQLLQESHQSETTALFSNQSSNYRGCSNKSHTRPQQSRPVCQICGKIGHTAVNCWHR</sequence>
<reference evidence="1 2" key="2">
    <citation type="journal article" date="2017" name="Nature">
        <title>The Apostasia genome and the evolution of orchids.</title>
        <authorList>
            <person name="Zhang G.Q."/>
            <person name="Liu K.W."/>
            <person name="Li Z."/>
            <person name="Lohaus R."/>
            <person name="Hsiao Y.Y."/>
            <person name="Niu S.C."/>
            <person name="Wang J.Y."/>
            <person name="Lin Y.C."/>
            <person name="Xu Q."/>
            <person name="Chen L.J."/>
            <person name="Yoshida K."/>
            <person name="Fujiwara S."/>
            <person name="Wang Z.W."/>
            <person name="Zhang Y.Q."/>
            <person name="Mitsuda N."/>
            <person name="Wang M."/>
            <person name="Liu G.H."/>
            <person name="Pecoraro L."/>
            <person name="Huang H.X."/>
            <person name="Xiao X.J."/>
            <person name="Lin M."/>
            <person name="Wu X.Y."/>
            <person name="Wu W.L."/>
            <person name="Chen Y.Y."/>
            <person name="Chang S.B."/>
            <person name="Sakamoto S."/>
            <person name="Ohme-Takagi M."/>
            <person name="Yagi M."/>
            <person name="Zeng S.J."/>
            <person name="Shen C.Y."/>
            <person name="Yeh C.M."/>
            <person name="Luo Y.B."/>
            <person name="Tsai W.C."/>
            <person name="Van de Peer Y."/>
            <person name="Liu Z.J."/>
        </authorList>
    </citation>
    <scope>NUCLEOTIDE SEQUENCE [LARGE SCALE GENOMIC DNA]</scope>
    <source>
        <tissue evidence="1">The whole plant</tissue>
    </source>
</reference>
<evidence type="ECO:0000313" key="2">
    <source>
        <dbReference type="Proteomes" id="UP000233837"/>
    </source>
</evidence>
<protein>
    <submittedName>
        <fullName evidence="1">Retrovirus-related Pol polyprotein from transposon TNT 1-94</fullName>
    </submittedName>
</protein>
<name>A0A2I0VW38_9ASPA</name>
<dbReference type="Pfam" id="PF14223">
    <property type="entry name" value="Retrotran_gag_2"/>
    <property type="match status" value="1"/>
</dbReference>